<organism evidence="2 3">
    <name type="scientific">Thalassobaculum litoreum DSM 18839</name>
    <dbReference type="NCBI Taxonomy" id="1123362"/>
    <lineage>
        <taxon>Bacteria</taxon>
        <taxon>Pseudomonadati</taxon>
        <taxon>Pseudomonadota</taxon>
        <taxon>Alphaproteobacteria</taxon>
        <taxon>Rhodospirillales</taxon>
        <taxon>Thalassobaculaceae</taxon>
        <taxon>Thalassobaculum</taxon>
    </lineage>
</organism>
<accession>A0A8G2BPA3</accession>
<name>A0A8G2BPA3_9PROT</name>
<reference evidence="2 3" key="1">
    <citation type="submission" date="2016-10" db="EMBL/GenBank/DDBJ databases">
        <authorList>
            <person name="Varghese N."/>
            <person name="Submissions S."/>
        </authorList>
    </citation>
    <scope>NUCLEOTIDE SEQUENCE [LARGE SCALE GENOMIC DNA]</scope>
    <source>
        <strain evidence="2 3">DSM 18839</strain>
    </source>
</reference>
<dbReference type="EMBL" id="FNBW01000019">
    <property type="protein sequence ID" value="SDG49855.1"/>
    <property type="molecule type" value="Genomic_DNA"/>
</dbReference>
<proteinExistence type="predicted"/>
<gene>
    <name evidence="2" type="ORF">SAMN05660686_04613</name>
</gene>
<dbReference type="RefSeq" id="WP_093154161.1">
    <property type="nucleotide sequence ID" value="NZ_FNBW01000019.1"/>
</dbReference>
<comment type="caution">
    <text evidence="2">The sequence shown here is derived from an EMBL/GenBank/DDBJ whole genome shotgun (WGS) entry which is preliminary data.</text>
</comment>
<evidence type="ECO:0000313" key="3">
    <source>
        <dbReference type="Proteomes" id="UP000198615"/>
    </source>
</evidence>
<sequence>MRLFLSLCLLVLPGTALADACGPRLVATFSEGAPADRFTLTNTSDPGWSVTEVEIDLGPSRGRVIFDVTERGAGLSVYQPFEEATGTAVIADRSDVTDGDSLLTLRFSRFAPGDSFGFTIDLDDTAGFAPTVVSTDEIAEGRVRVRFTSDRGEATREGYFDDNSEADTGRLEGCFVS</sequence>
<evidence type="ECO:0000256" key="1">
    <source>
        <dbReference type="SAM" id="SignalP"/>
    </source>
</evidence>
<dbReference type="OrthoDB" id="6105464at2"/>
<dbReference type="AlphaFoldDB" id="A0A8G2BPA3"/>
<keyword evidence="1" id="KW-0732">Signal</keyword>
<dbReference type="Proteomes" id="UP000198615">
    <property type="component" value="Unassembled WGS sequence"/>
</dbReference>
<evidence type="ECO:0000313" key="2">
    <source>
        <dbReference type="EMBL" id="SDG49855.1"/>
    </source>
</evidence>
<feature type="chain" id="PRO_5034583336" evidence="1">
    <location>
        <begin position="19"/>
        <end position="177"/>
    </location>
</feature>
<keyword evidence="3" id="KW-1185">Reference proteome</keyword>
<protein>
    <submittedName>
        <fullName evidence="2">Uncharacterized protein</fullName>
    </submittedName>
</protein>
<feature type="signal peptide" evidence="1">
    <location>
        <begin position="1"/>
        <end position="18"/>
    </location>
</feature>